<sequence>MLIGATDLCLSIELHMVSTDNTVISTTVLLSTAVLVSITAHVSIMHMDLMAIMPHNPVRGAIRGAVTGTLIGAHLSL</sequence>
<organism evidence="2 3">
    <name type="scientific">Strongylus vulgaris</name>
    <name type="common">Blood worm</name>
    <dbReference type="NCBI Taxonomy" id="40348"/>
    <lineage>
        <taxon>Eukaryota</taxon>
        <taxon>Metazoa</taxon>
        <taxon>Ecdysozoa</taxon>
        <taxon>Nematoda</taxon>
        <taxon>Chromadorea</taxon>
        <taxon>Rhabditida</taxon>
        <taxon>Rhabditina</taxon>
        <taxon>Rhabditomorpha</taxon>
        <taxon>Strongyloidea</taxon>
        <taxon>Strongylidae</taxon>
        <taxon>Strongylus</taxon>
    </lineage>
</organism>
<keyword evidence="1" id="KW-0472">Membrane</keyword>
<dbReference type="Proteomes" id="UP000270094">
    <property type="component" value="Unassembled WGS sequence"/>
</dbReference>
<accession>A0A3P7INZ0</accession>
<proteinExistence type="predicted"/>
<evidence type="ECO:0000313" key="2">
    <source>
        <dbReference type="EMBL" id="VDM74800.1"/>
    </source>
</evidence>
<evidence type="ECO:0000313" key="3">
    <source>
        <dbReference type="Proteomes" id="UP000270094"/>
    </source>
</evidence>
<keyword evidence="1" id="KW-1133">Transmembrane helix</keyword>
<feature type="transmembrane region" description="Helical" evidence="1">
    <location>
        <begin position="23"/>
        <end position="44"/>
    </location>
</feature>
<dbReference type="AlphaFoldDB" id="A0A3P7INZ0"/>
<reference evidence="2 3" key="1">
    <citation type="submission" date="2018-11" db="EMBL/GenBank/DDBJ databases">
        <authorList>
            <consortium name="Pathogen Informatics"/>
        </authorList>
    </citation>
    <scope>NUCLEOTIDE SEQUENCE [LARGE SCALE GENOMIC DNA]</scope>
</reference>
<keyword evidence="3" id="KW-1185">Reference proteome</keyword>
<keyword evidence="1" id="KW-0812">Transmembrane</keyword>
<evidence type="ECO:0000256" key="1">
    <source>
        <dbReference type="SAM" id="Phobius"/>
    </source>
</evidence>
<name>A0A3P7INZ0_STRVU</name>
<gene>
    <name evidence="2" type="ORF">SVUK_LOCUS9798</name>
</gene>
<dbReference type="EMBL" id="UYYB01094651">
    <property type="protein sequence ID" value="VDM74800.1"/>
    <property type="molecule type" value="Genomic_DNA"/>
</dbReference>
<protein>
    <submittedName>
        <fullName evidence="2">Uncharacterized protein</fullName>
    </submittedName>
</protein>